<evidence type="ECO:0000256" key="2">
    <source>
        <dbReference type="ARBA" id="ARBA00023015"/>
    </source>
</evidence>
<dbReference type="GO" id="GO:0003677">
    <property type="term" value="F:DNA binding"/>
    <property type="evidence" value="ECO:0007669"/>
    <property type="project" value="UniProtKB-UniRule"/>
</dbReference>
<feature type="compositionally biased region" description="Pro residues" evidence="6">
    <location>
        <begin position="262"/>
        <end position="271"/>
    </location>
</feature>
<evidence type="ECO:0000256" key="1">
    <source>
        <dbReference type="ARBA" id="ARBA00005820"/>
    </source>
</evidence>
<dbReference type="SMART" id="SM01043">
    <property type="entry name" value="BTAD"/>
    <property type="match status" value="1"/>
</dbReference>
<accession>R1HXU7</accession>
<dbReference type="PANTHER" id="PTHR35807">
    <property type="entry name" value="TRANSCRIPTIONAL REGULATOR REDD-RELATED"/>
    <property type="match status" value="1"/>
</dbReference>
<dbReference type="SMART" id="SM00862">
    <property type="entry name" value="Trans_reg_C"/>
    <property type="match status" value="1"/>
</dbReference>
<dbReference type="Gene3D" id="1.10.10.10">
    <property type="entry name" value="Winged helix-like DNA-binding domain superfamily/Winged helix DNA-binding domain"/>
    <property type="match status" value="1"/>
</dbReference>
<dbReference type="eggNOG" id="COG3629">
    <property type="taxonomic scope" value="Bacteria"/>
</dbReference>
<dbReference type="AlphaFoldDB" id="R1HXU7"/>
<evidence type="ECO:0000313" key="9">
    <source>
        <dbReference type="Proteomes" id="UP000014139"/>
    </source>
</evidence>
<dbReference type="InterPro" id="IPR051677">
    <property type="entry name" value="AfsR-DnrI-RedD_regulator"/>
</dbReference>
<feature type="domain" description="OmpR/PhoB-type" evidence="7">
    <location>
        <begin position="1"/>
        <end position="105"/>
    </location>
</feature>
<organism evidence="8 9">
    <name type="scientific">Amycolatopsis vancoresmycina DSM 44592</name>
    <dbReference type="NCBI Taxonomy" id="1292037"/>
    <lineage>
        <taxon>Bacteria</taxon>
        <taxon>Bacillati</taxon>
        <taxon>Actinomycetota</taxon>
        <taxon>Actinomycetes</taxon>
        <taxon>Pseudonocardiales</taxon>
        <taxon>Pseudonocardiaceae</taxon>
        <taxon>Amycolatopsis</taxon>
    </lineage>
</organism>
<comment type="caution">
    <text evidence="8">The sequence shown here is derived from an EMBL/GenBank/DDBJ whole genome shotgun (WGS) entry which is preliminary data.</text>
</comment>
<evidence type="ECO:0000256" key="4">
    <source>
        <dbReference type="ARBA" id="ARBA00023163"/>
    </source>
</evidence>
<dbReference type="PATRIC" id="fig|1292037.4.peg.7286"/>
<dbReference type="InterPro" id="IPR011990">
    <property type="entry name" value="TPR-like_helical_dom_sf"/>
</dbReference>
<dbReference type="CDD" id="cd15831">
    <property type="entry name" value="BTAD"/>
    <property type="match status" value="1"/>
</dbReference>
<dbReference type="OrthoDB" id="8482304at2"/>
<dbReference type="GO" id="GO:0000160">
    <property type="term" value="P:phosphorelay signal transduction system"/>
    <property type="evidence" value="ECO:0007669"/>
    <property type="project" value="InterPro"/>
</dbReference>
<dbReference type="InterPro" id="IPR005158">
    <property type="entry name" value="BTAD"/>
</dbReference>
<dbReference type="EMBL" id="AOUO01000663">
    <property type="protein sequence ID" value="EOD63084.1"/>
    <property type="molecule type" value="Genomic_DNA"/>
</dbReference>
<reference evidence="8 9" key="1">
    <citation type="submission" date="2013-02" db="EMBL/GenBank/DDBJ databases">
        <title>Draft genome sequence of Amycolatopsis vancoresmycina strain DSM 44592T.</title>
        <authorList>
            <person name="Kumar S."/>
            <person name="Kaur N."/>
            <person name="Kaur C."/>
            <person name="Raghava G.P.S."/>
            <person name="Mayilraj S."/>
        </authorList>
    </citation>
    <scope>NUCLEOTIDE SEQUENCE [LARGE SCALE GENOMIC DNA]</scope>
    <source>
        <strain evidence="8 9">DSM 44592</strain>
    </source>
</reference>
<feature type="DNA-binding region" description="OmpR/PhoB-type" evidence="5">
    <location>
        <begin position="1"/>
        <end position="105"/>
    </location>
</feature>
<dbReference type="CDD" id="cd00383">
    <property type="entry name" value="trans_reg_C"/>
    <property type="match status" value="1"/>
</dbReference>
<keyword evidence="9" id="KW-1185">Reference proteome</keyword>
<protein>
    <submittedName>
        <fullName evidence="8">SARP family transcriptional regulator fused with ATPase domain</fullName>
    </submittedName>
</protein>
<evidence type="ECO:0000256" key="3">
    <source>
        <dbReference type="ARBA" id="ARBA00023125"/>
    </source>
</evidence>
<dbReference type="Gene3D" id="3.40.50.300">
    <property type="entry name" value="P-loop containing nucleotide triphosphate hydrolases"/>
    <property type="match status" value="1"/>
</dbReference>
<dbReference type="Pfam" id="PF00486">
    <property type="entry name" value="Trans_reg_C"/>
    <property type="match status" value="1"/>
</dbReference>
<keyword evidence="2" id="KW-0805">Transcription regulation</keyword>
<dbReference type="eggNOG" id="COG0457">
    <property type="taxonomic scope" value="Bacteria"/>
</dbReference>
<dbReference type="Gene3D" id="1.25.40.10">
    <property type="entry name" value="Tetratricopeptide repeat domain"/>
    <property type="match status" value="2"/>
</dbReference>
<keyword evidence="3 5" id="KW-0238">DNA-binding</keyword>
<comment type="similarity">
    <text evidence="1">Belongs to the AfsR/DnrI/RedD regulatory family.</text>
</comment>
<dbReference type="SUPFAM" id="SSF52540">
    <property type="entry name" value="P-loop containing nucleoside triphosphate hydrolases"/>
    <property type="match status" value="1"/>
</dbReference>
<dbReference type="InterPro" id="IPR036388">
    <property type="entry name" value="WH-like_DNA-bd_sf"/>
</dbReference>
<dbReference type="InterPro" id="IPR041664">
    <property type="entry name" value="AAA_16"/>
</dbReference>
<evidence type="ECO:0000256" key="6">
    <source>
        <dbReference type="SAM" id="MobiDB-lite"/>
    </source>
</evidence>
<dbReference type="InterPro" id="IPR001867">
    <property type="entry name" value="OmpR/PhoB-type_DNA-bd"/>
</dbReference>
<dbReference type="SUPFAM" id="SSF48452">
    <property type="entry name" value="TPR-like"/>
    <property type="match status" value="1"/>
</dbReference>
<dbReference type="PANTHER" id="PTHR35807:SF1">
    <property type="entry name" value="TRANSCRIPTIONAL REGULATOR REDD"/>
    <property type="match status" value="1"/>
</dbReference>
<evidence type="ECO:0000256" key="5">
    <source>
        <dbReference type="PROSITE-ProRule" id="PRU01091"/>
    </source>
</evidence>
<proteinExistence type="inferred from homology"/>
<feature type="region of interest" description="Disordered" evidence="6">
    <location>
        <begin position="257"/>
        <end position="278"/>
    </location>
</feature>
<dbReference type="Pfam" id="PF13191">
    <property type="entry name" value="AAA_16"/>
    <property type="match status" value="1"/>
</dbReference>
<dbReference type="InterPro" id="IPR027417">
    <property type="entry name" value="P-loop_NTPase"/>
</dbReference>
<name>R1HXU7_9PSEU</name>
<keyword evidence="4" id="KW-0804">Transcription</keyword>
<dbReference type="GO" id="GO:0006355">
    <property type="term" value="P:regulation of DNA-templated transcription"/>
    <property type="evidence" value="ECO:0007669"/>
    <property type="project" value="InterPro"/>
</dbReference>
<dbReference type="PROSITE" id="PS51755">
    <property type="entry name" value="OMPR_PHOB"/>
    <property type="match status" value="1"/>
</dbReference>
<dbReference type="InterPro" id="IPR016032">
    <property type="entry name" value="Sig_transdc_resp-reg_C-effctor"/>
</dbReference>
<dbReference type="Pfam" id="PF03704">
    <property type="entry name" value="BTAD"/>
    <property type="match status" value="1"/>
</dbReference>
<dbReference type="SUPFAM" id="SSF46894">
    <property type="entry name" value="C-terminal effector domain of the bipartite response regulators"/>
    <property type="match status" value="1"/>
</dbReference>
<evidence type="ECO:0000259" key="7">
    <source>
        <dbReference type="PROSITE" id="PS51755"/>
    </source>
</evidence>
<evidence type="ECO:0000313" key="8">
    <source>
        <dbReference type="EMBL" id="EOD63084.1"/>
    </source>
</evidence>
<dbReference type="eggNOG" id="COG3899">
    <property type="taxonomic scope" value="Bacteria"/>
</dbReference>
<sequence>MSAADGSAPRLQLLGPMKAFRGDEELDLGSAHRRTVLAALAMYPNRTVSREELIDAVWGEAPPQSAQGSIYTYVSGLRRALEPGRAKGEGPQLLASIGSGYSLRLDAGAIDVHRFEALREQAQRRQEAGDLRGAREALDEALGLWHGVPLSGLPGPFAAAQRARLTEVRLATVERRAEVMLESGGHAELVAELTALTREHPFRETLRGLLMRALVAAGRRTEAIAVYTDVRDRLVETSGTEPGPALRRLHDELRQTPAAAAPKPPPPPRPARMPAAATPERADIFVGRESELARLREAVDGLEAGVGRSVWLEGEPGSGRTALLAELLAMARDHHPAFAAADALDQRFSLRPLLDALGVHPGATDERRAALAAQSGEDPVDGVLGLVRELCAEAPLVLVVDDLQWADDTTLRVWRYLSRETRQLPLLLVGACRPVPRPAALEDLRAELDNDDITLLALPPLAEAAARELATELVGAPPGPGLQLLVSYAAGNPRYVREIVETLLAQAMIVLDGVHAHLDGNSCQSIPSPLGSRITLYLNFLSSGTRDTLRWAALLGGEFSLADIAIATERPPTALVGAVDEAIASGVLVESGDRLAFRHPLVRRVLYEKTPAAMRVALHRQLAEAFAAAGVPADRVARQLAAAPAQVDPWVTGWLLEHIGTVATETPRVAVDLLRHAVTQGTLPPDARETLTATLARLLFWLGREPEAEARSVVARTSDSRRAAEMRWILAYVYYRRGDFSEATAELKRTLDDADVPEMWRGRHEALLATLEKLGEVTALAPAGLHPLDDAALAVPNLDSLDEAAEPLDAARRIAATRAVPGEMHLAGAVHYYWLGRWPAALAELDAVIRDGAETASYVLRSPGSVHYYWLGRWPAALAELDAVIRDGAETASYVLRSPGSALLVHGVGALIAGHRGEPAQARTHLDAAERQQWPPGLEPDGGDFLLAARALLAEQEGRPEAALTALLPLLEDNYPPAARHQWLPDLVRIALSLGDRQRVQQALRLLVEPEGEIPPAHAAAAAHCRGLVTGDADPVLTAAGHYRAAGRLLKEAKAMEDAAILLAESGGLTEARTAFRAALTAYTGMGAVWDVRRAEARMQPFGIRRAAPVRSRAVAGE</sequence>
<gene>
    <name evidence="8" type="ORF">H480_38820</name>
</gene>
<dbReference type="Proteomes" id="UP000014139">
    <property type="component" value="Unassembled WGS sequence"/>
</dbReference>